<keyword evidence="1" id="KW-1133">Transmembrane helix</keyword>
<evidence type="ECO:0000313" key="2">
    <source>
        <dbReference type="EMBL" id="KQC31013.1"/>
    </source>
</evidence>
<name>A0A0Q0XPJ9_9FLAO</name>
<sequence length="140" mass="15121">MFSKSNLLATIAATVVMFLLGYGLWGVALTDFFESHTITDVSKDPMDFPLIVVSNLIGAFILSSIYSKWARGHHSVGQGFEFGAAIGAFTGISMGLMWYATSSVMDFTGYVVEAIVEIIYYGIVGVVIALVYKNTAPVKT</sequence>
<dbReference type="Proteomes" id="UP000050827">
    <property type="component" value="Unassembled WGS sequence"/>
</dbReference>
<dbReference type="STRING" id="346185.AAY42_14745"/>
<protein>
    <submittedName>
        <fullName evidence="2">Uncharacterized protein</fullName>
    </submittedName>
</protein>
<feature type="transmembrane region" description="Helical" evidence="1">
    <location>
        <begin position="48"/>
        <end position="67"/>
    </location>
</feature>
<evidence type="ECO:0000256" key="1">
    <source>
        <dbReference type="SAM" id="Phobius"/>
    </source>
</evidence>
<dbReference type="RefSeq" id="WP_055396574.1">
    <property type="nucleotide sequence ID" value="NZ_LCTZ01000002.1"/>
</dbReference>
<feature type="transmembrane region" description="Helical" evidence="1">
    <location>
        <begin position="79"/>
        <end position="101"/>
    </location>
</feature>
<dbReference type="EMBL" id="LCTZ01000002">
    <property type="protein sequence ID" value="KQC31013.1"/>
    <property type="molecule type" value="Genomic_DNA"/>
</dbReference>
<accession>A0A0Q0XPJ9</accession>
<dbReference type="AlphaFoldDB" id="A0A0Q0XPJ9"/>
<reference evidence="2 3" key="1">
    <citation type="submission" date="2015-04" db="EMBL/GenBank/DDBJ databases">
        <title>Complete genome of flavobacterium.</title>
        <authorList>
            <person name="Kwon Y.M."/>
            <person name="Kim S.-J."/>
        </authorList>
    </citation>
    <scope>NUCLEOTIDE SEQUENCE [LARGE SCALE GENOMIC DNA]</scope>
    <source>
        <strain evidence="2 3">DK169</strain>
    </source>
</reference>
<gene>
    <name evidence="2" type="ORF">AAY42_14745</name>
</gene>
<proteinExistence type="predicted"/>
<evidence type="ECO:0000313" key="3">
    <source>
        <dbReference type="Proteomes" id="UP000050827"/>
    </source>
</evidence>
<keyword evidence="1" id="KW-0812">Transmembrane</keyword>
<organism evidence="2 3">
    <name type="scientific">Flagellimonas eckloniae</name>
    <dbReference type="NCBI Taxonomy" id="346185"/>
    <lineage>
        <taxon>Bacteria</taxon>
        <taxon>Pseudomonadati</taxon>
        <taxon>Bacteroidota</taxon>
        <taxon>Flavobacteriia</taxon>
        <taxon>Flavobacteriales</taxon>
        <taxon>Flavobacteriaceae</taxon>
        <taxon>Flagellimonas</taxon>
    </lineage>
</organism>
<feature type="transmembrane region" description="Helical" evidence="1">
    <location>
        <begin position="7"/>
        <end position="28"/>
    </location>
</feature>
<keyword evidence="3" id="KW-1185">Reference proteome</keyword>
<comment type="caution">
    <text evidence="2">The sequence shown here is derived from an EMBL/GenBank/DDBJ whole genome shotgun (WGS) entry which is preliminary data.</text>
</comment>
<dbReference type="OrthoDB" id="1444489at2"/>
<keyword evidence="1" id="KW-0472">Membrane</keyword>
<feature type="transmembrane region" description="Helical" evidence="1">
    <location>
        <begin position="107"/>
        <end position="132"/>
    </location>
</feature>